<dbReference type="Proteomes" id="UP000276133">
    <property type="component" value="Unassembled WGS sequence"/>
</dbReference>
<comment type="caution">
    <text evidence="1">The sequence shown here is derived from an EMBL/GenBank/DDBJ whole genome shotgun (WGS) entry which is preliminary data.</text>
</comment>
<proteinExistence type="predicted"/>
<evidence type="ECO:0000313" key="1">
    <source>
        <dbReference type="EMBL" id="RMZ93043.1"/>
    </source>
</evidence>
<reference evidence="1 2" key="1">
    <citation type="journal article" date="2018" name="Sci. Rep.">
        <title>Genomic signatures of local adaptation to the degree of environmental predictability in rotifers.</title>
        <authorList>
            <person name="Franch-Gras L."/>
            <person name="Hahn C."/>
            <person name="Garcia-Roger E.M."/>
            <person name="Carmona M.J."/>
            <person name="Serra M."/>
            <person name="Gomez A."/>
        </authorList>
    </citation>
    <scope>NUCLEOTIDE SEQUENCE [LARGE SCALE GENOMIC DNA]</scope>
    <source>
        <strain evidence="1">HYR1</strain>
    </source>
</reference>
<protein>
    <submittedName>
        <fullName evidence="1">Uncharacterized protein</fullName>
    </submittedName>
</protein>
<evidence type="ECO:0000313" key="2">
    <source>
        <dbReference type="Proteomes" id="UP000276133"/>
    </source>
</evidence>
<dbReference type="AlphaFoldDB" id="A0A3M7P1Y4"/>
<organism evidence="1 2">
    <name type="scientific">Brachionus plicatilis</name>
    <name type="common">Marine rotifer</name>
    <name type="synonym">Brachionus muelleri</name>
    <dbReference type="NCBI Taxonomy" id="10195"/>
    <lineage>
        <taxon>Eukaryota</taxon>
        <taxon>Metazoa</taxon>
        <taxon>Spiralia</taxon>
        <taxon>Gnathifera</taxon>
        <taxon>Rotifera</taxon>
        <taxon>Eurotatoria</taxon>
        <taxon>Monogononta</taxon>
        <taxon>Pseudotrocha</taxon>
        <taxon>Ploima</taxon>
        <taxon>Brachionidae</taxon>
        <taxon>Brachionus</taxon>
    </lineage>
</organism>
<keyword evidence="2" id="KW-1185">Reference proteome</keyword>
<name>A0A3M7P1Y4_BRAPC</name>
<sequence>MRFKNQFPANFRRPFLGLLTNSSDSHTILVLILDTGFSLRFLKISIRIFLSDPHSPIFLKRFFNKMNRNFLKENRNESHTLKKLRNRRILNPILNSDTTDFNVQTTEKDN</sequence>
<gene>
    <name evidence="1" type="ORF">BpHYR1_012218</name>
</gene>
<accession>A0A3M7P1Y4</accession>
<dbReference type="EMBL" id="REGN01014112">
    <property type="protein sequence ID" value="RMZ93043.1"/>
    <property type="molecule type" value="Genomic_DNA"/>
</dbReference>